<evidence type="ECO:0000256" key="9">
    <source>
        <dbReference type="SAM" id="MobiDB-lite"/>
    </source>
</evidence>
<dbReference type="GO" id="GO:0016477">
    <property type="term" value="P:cell migration"/>
    <property type="evidence" value="ECO:0007669"/>
    <property type="project" value="TreeGrafter"/>
</dbReference>
<keyword evidence="3" id="KW-0732">Signal</keyword>
<evidence type="ECO:0000256" key="7">
    <source>
        <dbReference type="ARBA" id="ARBA00023136"/>
    </source>
</evidence>
<keyword evidence="4" id="KW-0677">Repeat</keyword>
<dbReference type="GO" id="GO:0045296">
    <property type="term" value="F:cadherin binding"/>
    <property type="evidence" value="ECO:0007669"/>
    <property type="project" value="TreeGrafter"/>
</dbReference>
<dbReference type="PROSITE" id="PS00232">
    <property type="entry name" value="CADHERIN_1"/>
    <property type="match status" value="1"/>
</dbReference>
<comment type="caution">
    <text evidence="12">The sequence shown here is derived from an EMBL/GenBank/DDBJ whole genome shotgun (WGS) entry which is preliminary data.</text>
</comment>
<dbReference type="CDD" id="cd11304">
    <property type="entry name" value="Cadherin_repeat"/>
    <property type="match status" value="1"/>
</dbReference>
<dbReference type="GO" id="GO:0005509">
    <property type="term" value="F:calcium ion binding"/>
    <property type="evidence" value="ECO:0007669"/>
    <property type="project" value="UniProtKB-UniRule"/>
</dbReference>
<evidence type="ECO:0000259" key="11">
    <source>
        <dbReference type="PROSITE" id="PS50268"/>
    </source>
</evidence>
<reference evidence="12 13" key="1">
    <citation type="journal article" date="2017" name="PLoS Biol.">
        <title>The sea cucumber genome provides insights into morphological evolution and visceral regeneration.</title>
        <authorList>
            <person name="Zhang X."/>
            <person name="Sun L."/>
            <person name="Yuan J."/>
            <person name="Sun Y."/>
            <person name="Gao Y."/>
            <person name="Zhang L."/>
            <person name="Li S."/>
            <person name="Dai H."/>
            <person name="Hamel J.F."/>
            <person name="Liu C."/>
            <person name="Yu Y."/>
            <person name="Liu S."/>
            <person name="Lin W."/>
            <person name="Guo K."/>
            <person name="Jin S."/>
            <person name="Xu P."/>
            <person name="Storey K.B."/>
            <person name="Huan P."/>
            <person name="Zhang T."/>
            <person name="Zhou Y."/>
            <person name="Zhang J."/>
            <person name="Lin C."/>
            <person name="Li X."/>
            <person name="Xing L."/>
            <person name="Huo D."/>
            <person name="Sun M."/>
            <person name="Wang L."/>
            <person name="Mercier A."/>
            <person name="Li F."/>
            <person name="Yang H."/>
            <person name="Xiang J."/>
        </authorList>
    </citation>
    <scope>NUCLEOTIDE SEQUENCE [LARGE SCALE GENOMIC DNA]</scope>
    <source>
        <strain evidence="12">Shaxun</strain>
        <tissue evidence="12">Muscle</tissue>
    </source>
</reference>
<dbReference type="GO" id="GO:0005912">
    <property type="term" value="C:adherens junction"/>
    <property type="evidence" value="ECO:0007669"/>
    <property type="project" value="TreeGrafter"/>
</dbReference>
<feature type="transmembrane region" description="Helical" evidence="10">
    <location>
        <begin position="403"/>
        <end position="426"/>
    </location>
</feature>
<dbReference type="GO" id="GO:0007043">
    <property type="term" value="P:cell-cell junction assembly"/>
    <property type="evidence" value="ECO:0007669"/>
    <property type="project" value="TreeGrafter"/>
</dbReference>
<evidence type="ECO:0000256" key="4">
    <source>
        <dbReference type="ARBA" id="ARBA00022737"/>
    </source>
</evidence>
<feature type="compositionally biased region" description="Acidic residues" evidence="9">
    <location>
        <begin position="502"/>
        <end position="514"/>
    </location>
</feature>
<evidence type="ECO:0000313" key="13">
    <source>
        <dbReference type="Proteomes" id="UP000230750"/>
    </source>
</evidence>
<dbReference type="GO" id="GO:0034332">
    <property type="term" value="P:adherens junction organization"/>
    <property type="evidence" value="ECO:0007669"/>
    <property type="project" value="TreeGrafter"/>
</dbReference>
<evidence type="ECO:0000256" key="8">
    <source>
        <dbReference type="PROSITE-ProRule" id="PRU00043"/>
    </source>
</evidence>
<proteinExistence type="predicted"/>
<dbReference type="STRING" id="307972.A0A2G8KEZ6"/>
<sequence>MTSLWDDFSYLYLEAYNYLSEVQYSDTVDFTIKVIDSDNHDPVFWDPSSDEPVTIEPIQMEVIEEIEGPTRIGFVSATDMDDGNIIYYYIVAGNEDDLFEMNKTSGEIYTSEKLDSDLATNVYELIIKATEDANYAGRRKRATLDPQTNPSLVAVIITIVDKNDNPPRFAKDLYTAAVVYTTGIEVFVTQVEADDKDKDPGNTIKRHRIEEQKQLDLSKKVVANSDAFTIMEETGEIFTNTVFLGLENGIYFDLTISVTDPTTNDPEYNDQTELLIYVIAENQQLNVHTLVDAEMTREHSPKLGSEFENIFTEAEGGVYSVDFDRISTYTFETGDVNVNQTEALFHVVNLTDNVNVVVPSKEVLYILDHSPDHIDTVRDKFDVESILLAVASISQPPLTSFQLALIILSGVFLFILILAIIAFVFFQNQNTKILAAYGLNVADYKTQKDDTAFTNESSDDDPNYEDPPIYPQGKTSYENPSYQPEDGDVDRASEASSQENVMDIDDEDEYEEPPEVARNSKMLDDLLTQQNIGFEPEITDV</sequence>
<keyword evidence="13" id="KW-1185">Reference proteome</keyword>
<dbReference type="PRINTS" id="PR00205">
    <property type="entry name" value="CADHERIN"/>
</dbReference>
<protein>
    <submittedName>
        <fullName evidence="12">Putative cadherin-23 isoform X1</fullName>
    </submittedName>
</protein>
<feature type="compositionally biased region" description="Polar residues" evidence="9">
    <location>
        <begin position="473"/>
        <end position="482"/>
    </location>
</feature>
<dbReference type="AlphaFoldDB" id="A0A2G8KEZ6"/>
<dbReference type="SMART" id="SM00112">
    <property type="entry name" value="CA"/>
    <property type="match status" value="2"/>
</dbReference>
<feature type="domain" description="Cadherin" evidence="11">
    <location>
        <begin position="170"/>
        <end position="303"/>
    </location>
</feature>
<dbReference type="OrthoDB" id="9990384at2759"/>
<evidence type="ECO:0000256" key="3">
    <source>
        <dbReference type="ARBA" id="ARBA00022729"/>
    </source>
</evidence>
<dbReference type="PANTHER" id="PTHR24027:SF422">
    <property type="entry name" value="CADHERIN DOMAIN-CONTAINING PROTEIN"/>
    <property type="match status" value="1"/>
</dbReference>
<keyword evidence="7 10" id="KW-0472">Membrane</keyword>
<dbReference type="PROSITE" id="PS50268">
    <property type="entry name" value="CADHERIN_2"/>
    <property type="match status" value="2"/>
</dbReference>
<evidence type="ECO:0000256" key="5">
    <source>
        <dbReference type="ARBA" id="ARBA00022837"/>
    </source>
</evidence>
<comment type="subcellular location">
    <subcellularLocation>
        <location evidence="1">Membrane</location>
        <topology evidence="1">Single-pass membrane protein</topology>
    </subcellularLocation>
</comment>
<gene>
    <name evidence="12" type="ORF">BSL78_16555</name>
</gene>
<evidence type="ECO:0000256" key="2">
    <source>
        <dbReference type="ARBA" id="ARBA00022692"/>
    </source>
</evidence>
<dbReference type="Pfam" id="PF00028">
    <property type="entry name" value="Cadherin"/>
    <property type="match status" value="1"/>
</dbReference>
<dbReference type="Proteomes" id="UP000230750">
    <property type="component" value="Unassembled WGS sequence"/>
</dbReference>
<keyword evidence="6 10" id="KW-1133">Transmembrane helix</keyword>
<dbReference type="EMBL" id="MRZV01000635">
    <property type="protein sequence ID" value="PIK46577.1"/>
    <property type="molecule type" value="Genomic_DNA"/>
</dbReference>
<organism evidence="12 13">
    <name type="scientific">Stichopus japonicus</name>
    <name type="common">Sea cucumber</name>
    <dbReference type="NCBI Taxonomy" id="307972"/>
    <lineage>
        <taxon>Eukaryota</taxon>
        <taxon>Metazoa</taxon>
        <taxon>Echinodermata</taxon>
        <taxon>Eleutherozoa</taxon>
        <taxon>Echinozoa</taxon>
        <taxon>Holothuroidea</taxon>
        <taxon>Aspidochirotacea</taxon>
        <taxon>Aspidochirotida</taxon>
        <taxon>Stichopodidae</taxon>
        <taxon>Apostichopus</taxon>
    </lineage>
</organism>
<keyword evidence="5 8" id="KW-0106">Calcium</keyword>
<evidence type="ECO:0000313" key="12">
    <source>
        <dbReference type="EMBL" id="PIK46577.1"/>
    </source>
</evidence>
<evidence type="ECO:0000256" key="1">
    <source>
        <dbReference type="ARBA" id="ARBA00004167"/>
    </source>
</evidence>
<dbReference type="InterPro" id="IPR015919">
    <property type="entry name" value="Cadherin-like_sf"/>
</dbReference>
<name>A0A2G8KEZ6_STIJA</name>
<dbReference type="Gene3D" id="2.60.40.60">
    <property type="entry name" value="Cadherins"/>
    <property type="match status" value="2"/>
</dbReference>
<keyword evidence="2 10" id="KW-0812">Transmembrane</keyword>
<accession>A0A2G8KEZ6</accession>
<dbReference type="GO" id="GO:0000902">
    <property type="term" value="P:cell morphogenesis"/>
    <property type="evidence" value="ECO:0007669"/>
    <property type="project" value="TreeGrafter"/>
</dbReference>
<evidence type="ECO:0000256" key="10">
    <source>
        <dbReference type="SAM" id="Phobius"/>
    </source>
</evidence>
<dbReference type="InterPro" id="IPR020894">
    <property type="entry name" value="Cadherin_CS"/>
</dbReference>
<evidence type="ECO:0000256" key="6">
    <source>
        <dbReference type="ARBA" id="ARBA00022989"/>
    </source>
</evidence>
<dbReference type="GO" id="GO:0008013">
    <property type="term" value="F:beta-catenin binding"/>
    <property type="evidence" value="ECO:0007669"/>
    <property type="project" value="TreeGrafter"/>
</dbReference>
<dbReference type="GO" id="GO:0007156">
    <property type="term" value="P:homophilic cell adhesion via plasma membrane adhesion molecules"/>
    <property type="evidence" value="ECO:0007669"/>
    <property type="project" value="InterPro"/>
</dbReference>
<dbReference type="InterPro" id="IPR039808">
    <property type="entry name" value="Cadherin"/>
</dbReference>
<dbReference type="GO" id="GO:0044331">
    <property type="term" value="P:cell-cell adhesion mediated by cadherin"/>
    <property type="evidence" value="ECO:0007669"/>
    <property type="project" value="TreeGrafter"/>
</dbReference>
<feature type="region of interest" description="Disordered" evidence="9">
    <location>
        <begin position="451"/>
        <end position="517"/>
    </location>
</feature>
<dbReference type="GO" id="GO:0016342">
    <property type="term" value="C:catenin complex"/>
    <property type="evidence" value="ECO:0007669"/>
    <property type="project" value="TreeGrafter"/>
</dbReference>
<dbReference type="SUPFAM" id="SSF49313">
    <property type="entry name" value="Cadherin-like"/>
    <property type="match status" value="2"/>
</dbReference>
<dbReference type="PANTHER" id="PTHR24027">
    <property type="entry name" value="CADHERIN-23"/>
    <property type="match status" value="1"/>
</dbReference>
<dbReference type="GO" id="GO:0016339">
    <property type="term" value="P:calcium-dependent cell-cell adhesion via plasma membrane cell adhesion molecules"/>
    <property type="evidence" value="ECO:0007669"/>
    <property type="project" value="TreeGrafter"/>
</dbReference>
<dbReference type="InterPro" id="IPR002126">
    <property type="entry name" value="Cadherin-like_dom"/>
</dbReference>
<feature type="domain" description="Cadherin" evidence="11">
    <location>
        <begin position="54"/>
        <end position="169"/>
    </location>
</feature>